<evidence type="ECO:0000259" key="6">
    <source>
        <dbReference type="PROSITE" id="PS50949"/>
    </source>
</evidence>
<dbReference type="InterPro" id="IPR036390">
    <property type="entry name" value="WH_DNA-bd_sf"/>
</dbReference>
<dbReference type="InterPro" id="IPR015422">
    <property type="entry name" value="PyrdxlP-dep_Trfase_small"/>
</dbReference>
<dbReference type="Gene3D" id="3.90.1150.10">
    <property type="entry name" value="Aspartate Aminotransferase, domain 1"/>
    <property type="match status" value="1"/>
</dbReference>
<dbReference type="InterPro" id="IPR036388">
    <property type="entry name" value="WH-like_DNA-bd_sf"/>
</dbReference>
<dbReference type="InterPro" id="IPR004839">
    <property type="entry name" value="Aminotransferase_I/II_large"/>
</dbReference>
<evidence type="ECO:0000256" key="4">
    <source>
        <dbReference type="ARBA" id="ARBA00023125"/>
    </source>
</evidence>
<dbReference type="EMBL" id="CP077093">
    <property type="protein sequence ID" value="QXI28068.1"/>
    <property type="molecule type" value="Genomic_DNA"/>
</dbReference>
<comment type="similarity">
    <text evidence="1">In the C-terminal section; belongs to the class-I pyridoxal-phosphate-dependent aminotransferase family.</text>
</comment>
<dbReference type="CDD" id="cd00609">
    <property type="entry name" value="AAT_like"/>
    <property type="match status" value="1"/>
</dbReference>
<dbReference type="InterPro" id="IPR015421">
    <property type="entry name" value="PyrdxlP-dep_Trfase_major"/>
</dbReference>
<proteinExistence type="inferred from homology"/>
<reference evidence="7 8" key="1">
    <citation type="journal article" date="2020" name="Microorganisms">
        <title>Reliable Identification of Environmental Pseudomonas Isolates Using the rpoD Gene.</title>
        <authorList>
            <consortium name="The Broad Institute Genome Sequencing Platform"/>
            <person name="Girard L."/>
            <person name="Lood C."/>
            <person name="Rokni-Zadeh H."/>
            <person name="van Noort V."/>
            <person name="Lavigne R."/>
            <person name="De Mot R."/>
        </authorList>
    </citation>
    <scope>NUCLEOTIDE SEQUENCE [LARGE SCALE GENOMIC DNA]</scope>
    <source>
        <strain evidence="7 8">RW8P3</strain>
    </source>
</reference>
<name>A0A9E6PKC9_9PSED</name>
<keyword evidence="4" id="KW-0238">DNA-binding</keyword>
<dbReference type="Pfam" id="PF00392">
    <property type="entry name" value="GntR"/>
    <property type="match status" value="1"/>
</dbReference>
<dbReference type="GO" id="GO:0003700">
    <property type="term" value="F:DNA-binding transcription factor activity"/>
    <property type="evidence" value="ECO:0007669"/>
    <property type="project" value="InterPro"/>
</dbReference>
<feature type="domain" description="HTH gntR-type" evidence="6">
    <location>
        <begin position="10"/>
        <end position="78"/>
    </location>
</feature>
<dbReference type="PANTHER" id="PTHR46577">
    <property type="entry name" value="HTH-TYPE TRANSCRIPTIONAL REGULATORY PROTEIN GABR"/>
    <property type="match status" value="1"/>
</dbReference>
<dbReference type="PROSITE" id="PS50949">
    <property type="entry name" value="HTH_GNTR"/>
    <property type="match status" value="1"/>
</dbReference>
<dbReference type="KEGG" id="pvw:HU752_030010"/>
<gene>
    <name evidence="7" type="ORF">HU752_030010</name>
</gene>
<dbReference type="Gene3D" id="1.10.10.10">
    <property type="entry name" value="Winged helix-like DNA-binding domain superfamily/Winged helix DNA-binding domain"/>
    <property type="match status" value="1"/>
</dbReference>
<keyword evidence="5" id="KW-0804">Transcription</keyword>
<evidence type="ECO:0000313" key="8">
    <source>
        <dbReference type="Proteomes" id="UP000634530"/>
    </source>
</evidence>
<organism evidence="7 8">
    <name type="scientific">Pseudomonas vanderleydeniana</name>
    <dbReference type="NCBI Taxonomy" id="2745495"/>
    <lineage>
        <taxon>Bacteria</taxon>
        <taxon>Pseudomonadati</taxon>
        <taxon>Pseudomonadota</taxon>
        <taxon>Gammaproteobacteria</taxon>
        <taxon>Pseudomonadales</taxon>
        <taxon>Pseudomonadaceae</taxon>
        <taxon>Pseudomonas</taxon>
    </lineage>
</organism>
<protein>
    <submittedName>
        <fullName evidence="7">PLP-dependent aminotransferase family protein</fullName>
    </submittedName>
</protein>
<keyword evidence="7" id="KW-0808">Transferase</keyword>
<dbReference type="PANTHER" id="PTHR46577:SF2">
    <property type="entry name" value="TRANSCRIPTIONAL REGULATORY PROTEIN"/>
    <property type="match status" value="1"/>
</dbReference>
<dbReference type="AlphaFoldDB" id="A0A9E6PKC9"/>
<keyword evidence="8" id="KW-1185">Reference proteome</keyword>
<dbReference type="CDD" id="cd07377">
    <property type="entry name" value="WHTH_GntR"/>
    <property type="match status" value="1"/>
</dbReference>
<reference evidence="7 8" key="2">
    <citation type="journal article" date="2021" name="Microorganisms">
        <title>The Ever-Expanding Pseudomonas Genus: Description of 43 New Species and Partition of the Pseudomonas putida Group.</title>
        <authorList>
            <person name="Girard L."/>
            <person name="Lood C."/>
            <person name="Hofte M."/>
            <person name="Vandamme P."/>
            <person name="Rokni-Zadeh H."/>
            <person name="van Noort V."/>
            <person name="Lavigne R."/>
            <person name="De Mot R."/>
        </authorList>
    </citation>
    <scope>NUCLEOTIDE SEQUENCE [LARGE SCALE GENOMIC DNA]</scope>
    <source>
        <strain evidence="7 8">RW8P3</strain>
    </source>
</reference>
<keyword evidence="7" id="KW-0032">Aminotransferase</keyword>
<evidence type="ECO:0000256" key="1">
    <source>
        <dbReference type="ARBA" id="ARBA00005384"/>
    </source>
</evidence>
<dbReference type="RefSeq" id="WP_186684381.1">
    <property type="nucleotide sequence ID" value="NZ_CP077093.1"/>
</dbReference>
<sequence length="470" mass="52181">MELTLDRSAGKPVEQLIQAIKDAILQGRIKPGQRLPSIRKLSGSQGLSYYTVVSAYERLEINGLISASQGRGFFVEAQPARLASMPRLPVDEPVDNGNLNAFWRLFHGSAYSMKLGCGWLPPSWRDTQALARVIRRTANFAHSTLIEYGDPLGHLPLRQNLAQHLLNTLGLTLQPDQILTTLGATQGLDLVIRHILEPGDHVLVDDPCNSNLVQLLALRGAVVIGIPRLPEGPDVIALKDVLTRHRIKAFFINSKFHNPTGASLSPQNSFQMLQLAYQHDFTLVEDDVYGDLSNEQGNRLATLDGMRKVIYIGSFSKTLSASLRVGYVVAPTGLIAQLADLKLLTSVAVPSFCERFLSAILSDGLYERHLNIVQRKLRTSQATAHACFTRWGWEIFHQPDCGMFIWVRHPRLESTDDFLEKAYREGVLLAPGHLFSADGRQSPWLRINVAHLDAEKAESLFNLDKTTTAS</sequence>
<evidence type="ECO:0000256" key="3">
    <source>
        <dbReference type="ARBA" id="ARBA00023015"/>
    </source>
</evidence>
<accession>A0A9E6PKC9</accession>
<dbReference type="SUPFAM" id="SSF53383">
    <property type="entry name" value="PLP-dependent transferases"/>
    <property type="match status" value="1"/>
</dbReference>
<dbReference type="SMART" id="SM00345">
    <property type="entry name" value="HTH_GNTR"/>
    <property type="match status" value="1"/>
</dbReference>
<dbReference type="GO" id="GO:0003677">
    <property type="term" value="F:DNA binding"/>
    <property type="evidence" value="ECO:0007669"/>
    <property type="project" value="UniProtKB-KW"/>
</dbReference>
<dbReference type="Proteomes" id="UP000634530">
    <property type="component" value="Chromosome"/>
</dbReference>
<dbReference type="SUPFAM" id="SSF46785">
    <property type="entry name" value="Winged helix' DNA-binding domain"/>
    <property type="match status" value="1"/>
</dbReference>
<dbReference type="GO" id="GO:0008483">
    <property type="term" value="F:transaminase activity"/>
    <property type="evidence" value="ECO:0007669"/>
    <property type="project" value="UniProtKB-KW"/>
</dbReference>
<keyword evidence="2" id="KW-0663">Pyridoxal phosphate</keyword>
<evidence type="ECO:0000256" key="5">
    <source>
        <dbReference type="ARBA" id="ARBA00023163"/>
    </source>
</evidence>
<evidence type="ECO:0000256" key="2">
    <source>
        <dbReference type="ARBA" id="ARBA00022898"/>
    </source>
</evidence>
<dbReference type="InterPro" id="IPR015424">
    <property type="entry name" value="PyrdxlP-dep_Trfase"/>
</dbReference>
<dbReference type="InterPro" id="IPR000524">
    <property type="entry name" value="Tscrpt_reg_HTH_GntR"/>
</dbReference>
<dbReference type="GO" id="GO:0030170">
    <property type="term" value="F:pyridoxal phosphate binding"/>
    <property type="evidence" value="ECO:0007669"/>
    <property type="project" value="InterPro"/>
</dbReference>
<keyword evidence="3" id="KW-0805">Transcription regulation</keyword>
<dbReference type="Pfam" id="PF00155">
    <property type="entry name" value="Aminotran_1_2"/>
    <property type="match status" value="1"/>
</dbReference>
<evidence type="ECO:0000313" key="7">
    <source>
        <dbReference type="EMBL" id="QXI28068.1"/>
    </source>
</evidence>
<dbReference type="InterPro" id="IPR051446">
    <property type="entry name" value="HTH_trans_reg/aminotransferase"/>
</dbReference>
<dbReference type="Gene3D" id="3.40.640.10">
    <property type="entry name" value="Type I PLP-dependent aspartate aminotransferase-like (Major domain)"/>
    <property type="match status" value="1"/>
</dbReference>